<gene>
    <name evidence="2" type="ORF">LCGC14_1026860</name>
</gene>
<protein>
    <submittedName>
        <fullName evidence="2">Uncharacterized protein</fullName>
    </submittedName>
</protein>
<dbReference type="EMBL" id="LAZR01004140">
    <property type="protein sequence ID" value="KKN11404.1"/>
    <property type="molecule type" value="Genomic_DNA"/>
</dbReference>
<sequence>MNLVEFVAIHFVMIVAGLILGIRVFFIEDPELQSYFWFPLLFSLVALVSGLIEIKLRYLNDIGSDAI</sequence>
<keyword evidence="1" id="KW-0472">Membrane</keyword>
<name>A0A0F9N0D8_9ZZZZ</name>
<evidence type="ECO:0000256" key="1">
    <source>
        <dbReference type="SAM" id="Phobius"/>
    </source>
</evidence>
<proteinExistence type="predicted"/>
<reference evidence="2" key="1">
    <citation type="journal article" date="2015" name="Nature">
        <title>Complex archaea that bridge the gap between prokaryotes and eukaryotes.</title>
        <authorList>
            <person name="Spang A."/>
            <person name="Saw J.H."/>
            <person name="Jorgensen S.L."/>
            <person name="Zaremba-Niedzwiedzka K."/>
            <person name="Martijn J."/>
            <person name="Lind A.E."/>
            <person name="van Eijk R."/>
            <person name="Schleper C."/>
            <person name="Guy L."/>
            <person name="Ettema T.J."/>
        </authorList>
    </citation>
    <scope>NUCLEOTIDE SEQUENCE</scope>
</reference>
<keyword evidence="1" id="KW-0812">Transmembrane</keyword>
<organism evidence="2">
    <name type="scientific">marine sediment metagenome</name>
    <dbReference type="NCBI Taxonomy" id="412755"/>
    <lineage>
        <taxon>unclassified sequences</taxon>
        <taxon>metagenomes</taxon>
        <taxon>ecological metagenomes</taxon>
    </lineage>
</organism>
<feature type="transmembrane region" description="Helical" evidence="1">
    <location>
        <begin position="32"/>
        <end position="52"/>
    </location>
</feature>
<evidence type="ECO:0000313" key="2">
    <source>
        <dbReference type="EMBL" id="KKN11404.1"/>
    </source>
</evidence>
<keyword evidence="1" id="KW-1133">Transmembrane helix</keyword>
<comment type="caution">
    <text evidence="2">The sequence shown here is derived from an EMBL/GenBank/DDBJ whole genome shotgun (WGS) entry which is preliminary data.</text>
</comment>
<dbReference type="AlphaFoldDB" id="A0A0F9N0D8"/>
<accession>A0A0F9N0D8</accession>
<feature type="transmembrane region" description="Helical" evidence="1">
    <location>
        <begin position="7"/>
        <end position="26"/>
    </location>
</feature>